<keyword evidence="2 7" id="KW-0408">Iron</keyword>
<comment type="catalytic activity">
    <reaction evidence="6">
        <text>Fe-coproporphyrin III + 2 H(+) = coproporphyrin III + Fe(2+)</text>
        <dbReference type="Rhea" id="RHEA:49572"/>
        <dbReference type="ChEBI" id="CHEBI:15378"/>
        <dbReference type="ChEBI" id="CHEBI:29033"/>
        <dbReference type="ChEBI" id="CHEBI:68438"/>
        <dbReference type="ChEBI" id="CHEBI:131725"/>
        <dbReference type="EC" id="4.99.1.9"/>
    </reaction>
    <physiologicalReaction direction="right-to-left" evidence="6">
        <dbReference type="Rhea" id="RHEA:49574"/>
    </physiologicalReaction>
</comment>
<dbReference type="InterPro" id="IPR001015">
    <property type="entry name" value="Ferrochelatase"/>
</dbReference>
<comment type="caution">
    <text evidence="10">The sequence shown here is derived from an EMBL/GenBank/DDBJ whole genome shotgun (WGS) entry which is preliminary data.</text>
</comment>
<evidence type="ECO:0000256" key="1">
    <source>
        <dbReference type="ARBA" id="ARBA00007718"/>
    </source>
</evidence>
<dbReference type="NCBIfam" id="TIGR00109">
    <property type="entry name" value="hemH"/>
    <property type="match status" value="1"/>
</dbReference>
<dbReference type="HAMAP" id="MF_00323">
    <property type="entry name" value="Ferrochelatase"/>
    <property type="match status" value="1"/>
</dbReference>
<feature type="binding site" evidence="7">
    <location>
        <position position="318"/>
    </location>
    <ligand>
        <name>Fe(2+)</name>
        <dbReference type="ChEBI" id="CHEBI:29033"/>
    </ligand>
</feature>
<comment type="catalytic activity">
    <reaction evidence="7 8">
        <text>heme b + 2 H(+) = protoporphyrin IX + Fe(2+)</text>
        <dbReference type="Rhea" id="RHEA:22584"/>
        <dbReference type="ChEBI" id="CHEBI:15378"/>
        <dbReference type="ChEBI" id="CHEBI:29033"/>
        <dbReference type="ChEBI" id="CHEBI:57306"/>
        <dbReference type="ChEBI" id="CHEBI:60344"/>
        <dbReference type="EC" id="4.98.1.1"/>
    </reaction>
</comment>
<dbReference type="EC" id="4.98.1.1" evidence="7 8"/>
<dbReference type="SUPFAM" id="SSF53800">
    <property type="entry name" value="Chelatase"/>
    <property type="match status" value="1"/>
</dbReference>
<proteinExistence type="inferred from homology"/>
<evidence type="ECO:0000256" key="2">
    <source>
        <dbReference type="ARBA" id="ARBA00023004"/>
    </source>
</evidence>
<evidence type="ECO:0000313" key="11">
    <source>
        <dbReference type="Proteomes" id="UP001549321"/>
    </source>
</evidence>
<keyword evidence="7 8" id="KW-0963">Cytoplasm</keyword>
<comment type="similarity">
    <text evidence="1 7 8">Belongs to the ferrochelatase family.</text>
</comment>
<dbReference type="EMBL" id="JBEPSM010000001">
    <property type="protein sequence ID" value="MET4634633.1"/>
    <property type="molecule type" value="Genomic_DNA"/>
</dbReference>
<keyword evidence="7" id="KW-0479">Metal-binding</keyword>
<dbReference type="InterPro" id="IPR033659">
    <property type="entry name" value="Ferrochelatase_N"/>
</dbReference>
<feature type="binding site" evidence="7">
    <location>
        <position position="237"/>
    </location>
    <ligand>
        <name>Fe(2+)</name>
        <dbReference type="ChEBI" id="CHEBI:29033"/>
    </ligand>
</feature>
<evidence type="ECO:0000256" key="8">
    <source>
        <dbReference type="RuleBase" id="RU000607"/>
    </source>
</evidence>
<evidence type="ECO:0000313" key="10">
    <source>
        <dbReference type="EMBL" id="MET4634633.1"/>
    </source>
</evidence>
<comment type="function">
    <text evidence="7 8">Catalyzes the ferrous insertion into protoporphyrin IX.</text>
</comment>
<protein>
    <recommendedName>
        <fullName evidence="7 8">Ferrochelatase</fullName>
        <ecNumber evidence="7 8">4.98.1.1</ecNumber>
    </recommendedName>
    <alternativeName>
        <fullName evidence="7">Heme synthase</fullName>
    </alternativeName>
    <alternativeName>
        <fullName evidence="7">Protoheme ferro-lyase</fullName>
    </alternativeName>
</protein>
<evidence type="ECO:0000256" key="3">
    <source>
        <dbReference type="ARBA" id="ARBA00023133"/>
    </source>
</evidence>
<evidence type="ECO:0000256" key="7">
    <source>
        <dbReference type="HAMAP-Rule" id="MF_00323"/>
    </source>
</evidence>
<evidence type="ECO:0000256" key="4">
    <source>
        <dbReference type="ARBA" id="ARBA00023239"/>
    </source>
</evidence>
<keyword evidence="3 7" id="KW-0350">Heme biosynthesis</keyword>
<feature type="compositionally biased region" description="Polar residues" evidence="9">
    <location>
        <begin position="14"/>
        <end position="23"/>
    </location>
</feature>
<name>A0ABV2R1L2_9HYPH</name>
<gene>
    <name evidence="7" type="primary">hemH</name>
    <name evidence="10" type="ORF">ABIE08_002546</name>
</gene>
<accession>A0ABV2R1L2</accession>
<dbReference type="Proteomes" id="UP001549321">
    <property type="component" value="Unassembled WGS sequence"/>
</dbReference>
<dbReference type="GO" id="GO:0004325">
    <property type="term" value="F:ferrochelatase activity"/>
    <property type="evidence" value="ECO:0007669"/>
    <property type="project" value="UniProtKB-EC"/>
</dbReference>
<evidence type="ECO:0000256" key="5">
    <source>
        <dbReference type="ARBA" id="ARBA00023244"/>
    </source>
</evidence>
<comment type="subcellular location">
    <subcellularLocation>
        <location evidence="7 8">Cytoplasm</location>
    </subcellularLocation>
</comment>
<dbReference type="PROSITE" id="PS00534">
    <property type="entry name" value="FERROCHELATASE"/>
    <property type="match status" value="1"/>
</dbReference>
<feature type="compositionally biased region" description="Basic residues" evidence="9">
    <location>
        <begin position="1"/>
        <end position="11"/>
    </location>
</feature>
<sequence length="367" mass="41077">MHPAPSRRARLRVSSGTMTSQTADIAPPKSKPADHPPISIGRVGVLLVNLGTPDATDYWSMRRYLKEFLSDPRVIEVPKLIWWPLLNGVILTTRPQKSGKNYESIWNKERNESPLRTITRSQSDKLSAAFADNGKIVVEWAMRYGTPSIAEKIDGLKRAGCDRILIAPLYPQYSATTTATVNDKAFDKLRTMRWQPAVRTMPAYHDDPVYIAALATSVERSIAALDFEPEIVLASFHGLPKRNLELGDPYHCHCVKTARLLREQLGWPKDKLRATFQSRFGKAEWLQPYTDKTVEALAKAGVKRIAVVTPGFSADCVETLEEIAGENAEIFRHHGGEQFAALPCLNDSPEGMALLEHLVRRELLGWV</sequence>
<evidence type="ECO:0000256" key="6">
    <source>
        <dbReference type="ARBA" id="ARBA00024536"/>
    </source>
</evidence>
<dbReference type="PANTHER" id="PTHR11108">
    <property type="entry name" value="FERROCHELATASE"/>
    <property type="match status" value="1"/>
</dbReference>
<dbReference type="Gene3D" id="3.40.50.1400">
    <property type="match status" value="2"/>
</dbReference>
<comment type="pathway">
    <text evidence="7 8">Porphyrin-containing compound metabolism; protoheme biosynthesis; protoheme from protoporphyrin-IX: step 1/1.</text>
</comment>
<dbReference type="Pfam" id="PF00762">
    <property type="entry name" value="Ferrochelatase"/>
    <property type="match status" value="1"/>
</dbReference>
<keyword evidence="5 7" id="KW-0627">Porphyrin biosynthesis</keyword>
<keyword evidence="11" id="KW-1185">Reference proteome</keyword>
<dbReference type="InterPro" id="IPR033644">
    <property type="entry name" value="Ferrochelatase_C"/>
</dbReference>
<reference evidence="10 11" key="1">
    <citation type="submission" date="2024-06" db="EMBL/GenBank/DDBJ databases">
        <title>Sorghum-associated microbial communities from plants grown in Nebraska, USA.</title>
        <authorList>
            <person name="Schachtman D."/>
        </authorList>
    </citation>
    <scope>NUCLEOTIDE SEQUENCE [LARGE SCALE GENOMIC DNA]</scope>
    <source>
        <strain evidence="10 11">3207</strain>
    </source>
</reference>
<dbReference type="CDD" id="cd03411">
    <property type="entry name" value="Ferrochelatase_N"/>
    <property type="match status" value="1"/>
</dbReference>
<dbReference type="CDD" id="cd00419">
    <property type="entry name" value="Ferrochelatase_C"/>
    <property type="match status" value="1"/>
</dbReference>
<dbReference type="InterPro" id="IPR019772">
    <property type="entry name" value="Ferrochelatase_AS"/>
</dbReference>
<evidence type="ECO:0000256" key="9">
    <source>
        <dbReference type="SAM" id="MobiDB-lite"/>
    </source>
</evidence>
<feature type="region of interest" description="Disordered" evidence="9">
    <location>
        <begin position="1"/>
        <end position="36"/>
    </location>
</feature>
<organism evidence="10 11">
    <name type="scientific">Kaistia defluvii</name>
    <dbReference type="NCBI Taxonomy" id="410841"/>
    <lineage>
        <taxon>Bacteria</taxon>
        <taxon>Pseudomonadati</taxon>
        <taxon>Pseudomonadota</taxon>
        <taxon>Alphaproteobacteria</taxon>
        <taxon>Hyphomicrobiales</taxon>
        <taxon>Kaistiaceae</taxon>
        <taxon>Kaistia</taxon>
    </lineage>
</organism>
<dbReference type="PANTHER" id="PTHR11108:SF1">
    <property type="entry name" value="FERROCHELATASE, MITOCHONDRIAL"/>
    <property type="match status" value="1"/>
</dbReference>
<keyword evidence="4 7" id="KW-0456">Lyase</keyword>